<dbReference type="InterPro" id="IPR027939">
    <property type="entry name" value="NMT1/THI5"/>
</dbReference>
<reference evidence="1 2" key="1">
    <citation type="submission" date="2017-05" db="EMBL/GenBank/DDBJ databases">
        <title>Full genome sequence of Pseudorhodoplanes sinuspersici.</title>
        <authorList>
            <person name="Dastgheib S.M.M."/>
            <person name="Shavandi M."/>
            <person name="Tirandaz H."/>
        </authorList>
    </citation>
    <scope>NUCLEOTIDE SEQUENCE [LARGE SCALE GENOMIC DNA]</scope>
    <source>
        <strain evidence="1 2">RIPI110</strain>
    </source>
</reference>
<dbReference type="RefSeq" id="WP_086086918.1">
    <property type="nucleotide sequence ID" value="NZ_CP021112.1"/>
</dbReference>
<dbReference type="PANTHER" id="PTHR31528:SF3">
    <property type="entry name" value="THIAMINE BIOSYNTHESIS PROTEIN HI_0357-RELATED"/>
    <property type="match status" value="1"/>
</dbReference>
<dbReference type="KEGG" id="psin:CAK95_04890"/>
<dbReference type="PANTHER" id="PTHR31528">
    <property type="entry name" value="4-AMINO-5-HYDROXYMETHYL-2-METHYLPYRIMIDINE PHOSPHATE SYNTHASE THI11-RELATED"/>
    <property type="match status" value="1"/>
</dbReference>
<dbReference type="AlphaFoldDB" id="A0A1W6ZMJ4"/>
<gene>
    <name evidence="1" type="ORF">CAK95_04890</name>
</gene>
<dbReference type="GO" id="GO:0009228">
    <property type="term" value="P:thiamine biosynthetic process"/>
    <property type="evidence" value="ECO:0007669"/>
    <property type="project" value="InterPro"/>
</dbReference>
<dbReference type="Pfam" id="PF09084">
    <property type="entry name" value="NMT1"/>
    <property type="match status" value="1"/>
</dbReference>
<dbReference type="InterPro" id="IPR015168">
    <property type="entry name" value="SsuA/THI5"/>
</dbReference>
<sequence length="376" mass="39474">MPDEMHRSNAAGSKPFSRRSLLKAAAALPVAAAAGGLAMPAIAQGAKTVKLTLPWLANGSSLFTFVAKNQGYFKKRGIDIAISRGFGSVAAAQAVGAGEFDYGFIFAGGTILGAARGLPLVAMATLGYDSTMGMVVRADSPIKAPKDLEGKKIGTVSTSAEAPYWPAYVRKTGIDPSGVSMVQMDARVVEQSVVNKQVDAITAIATSSIPVMLAMKEPPRFMPWNAAGVSLYSGQVVTTQANLAKDKELSRAVTEALTEGLAFALKDPEAGIDIFMKEVPELAVTKGGKENAKISQAMMHYTVMSKEAQTHSIGFTDMAKAAEMVDLVMEFGAPKDAKKPDASTLFTNAFAGAVKLTPAEWDNVKKNVAEYAAILG</sequence>
<dbReference type="OrthoDB" id="5372616at2"/>
<protein>
    <submittedName>
        <fullName evidence="1">Uncharacterized protein</fullName>
    </submittedName>
</protein>
<dbReference type="EMBL" id="CP021112">
    <property type="protein sequence ID" value="ARP98495.1"/>
    <property type="molecule type" value="Genomic_DNA"/>
</dbReference>
<dbReference type="SUPFAM" id="SSF53850">
    <property type="entry name" value="Periplasmic binding protein-like II"/>
    <property type="match status" value="1"/>
</dbReference>
<dbReference type="InterPro" id="IPR006311">
    <property type="entry name" value="TAT_signal"/>
</dbReference>
<evidence type="ECO:0000313" key="1">
    <source>
        <dbReference type="EMBL" id="ARP98495.1"/>
    </source>
</evidence>
<dbReference type="PROSITE" id="PS51318">
    <property type="entry name" value="TAT"/>
    <property type="match status" value="1"/>
</dbReference>
<name>A0A1W6ZMJ4_9HYPH</name>
<organism evidence="1 2">
    <name type="scientific">Pseudorhodoplanes sinuspersici</name>
    <dbReference type="NCBI Taxonomy" id="1235591"/>
    <lineage>
        <taxon>Bacteria</taxon>
        <taxon>Pseudomonadati</taxon>
        <taxon>Pseudomonadota</taxon>
        <taxon>Alphaproteobacteria</taxon>
        <taxon>Hyphomicrobiales</taxon>
        <taxon>Pseudorhodoplanes</taxon>
    </lineage>
</organism>
<dbReference type="STRING" id="1235591.CAK95_04890"/>
<evidence type="ECO:0000313" key="2">
    <source>
        <dbReference type="Proteomes" id="UP000194137"/>
    </source>
</evidence>
<proteinExistence type="predicted"/>
<keyword evidence="2" id="KW-1185">Reference proteome</keyword>
<dbReference type="Gene3D" id="3.40.190.10">
    <property type="entry name" value="Periplasmic binding protein-like II"/>
    <property type="match status" value="2"/>
</dbReference>
<accession>A0A1W6ZMJ4</accession>
<dbReference type="Proteomes" id="UP000194137">
    <property type="component" value="Chromosome"/>
</dbReference>